<dbReference type="RefSeq" id="WP_373973498.1">
    <property type="nucleotide sequence ID" value="NZ_JBHDLJ010000022.1"/>
</dbReference>
<evidence type="ECO:0000313" key="3">
    <source>
        <dbReference type="Proteomes" id="UP001575652"/>
    </source>
</evidence>
<evidence type="ECO:0000313" key="2">
    <source>
        <dbReference type="EMBL" id="MFB0836314.1"/>
    </source>
</evidence>
<reference evidence="2 3" key="1">
    <citation type="submission" date="2024-09" db="EMBL/GenBank/DDBJ databases">
        <authorList>
            <person name="Salinas-Garcia M.A."/>
            <person name="Prieme A."/>
        </authorList>
    </citation>
    <scope>NUCLEOTIDE SEQUENCE [LARGE SCALE GENOMIC DNA]</scope>
    <source>
        <strain evidence="2 3">DSM 21081</strain>
    </source>
</reference>
<organism evidence="2 3">
    <name type="scientific">Arthrobacter halodurans</name>
    <dbReference type="NCBI Taxonomy" id="516699"/>
    <lineage>
        <taxon>Bacteria</taxon>
        <taxon>Bacillati</taxon>
        <taxon>Actinomycetota</taxon>
        <taxon>Actinomycetes</taxon>
        <taxon>Micrococcales</taxon>
        <taxon>Micrococcaceae</taxon>
        <taxon>Arthrobacter</taxon>
    </lineage>
</organism>
<evidence type="ECO:0000259" key="1">
    <source>
        <dbReference type="Pfam" id="PF13474"/>
    </source>
</evidence>
<name>A0ABV4URL3_9MICC</name>
<accession>A0ABV4URL3</accession>
<dbReference type="Proteomes" id="UP001575652">
    <property type="component" value="Unassembled WGS sequence"/>
</dbReference>
<comment type="caution">
    <text evidence="2">The sequence shown here is derived from an EMBL/GenBank/DDBJ whole genome shotgun (WGS) entry which is preliminary data.</text>
</comment>
<protein>
    <submittedName>
        <fullName evidence="2">Nuclear transport factor 2 family protein</fullName>
    </submittedName>
</protein>
<dbReference type="SUPFAM" id="SSF54427">
    <property type="entry name" value="NTF2-like"/>
    <property type="match status" value="1"/>
</dbReference>
<dbReference type="InterPro" id="IPR032710">
    <property type="entry name" value="NTF2-like_dom_sf"/>
</dbReference>
<proteinExistence type="predicted"/>
<gene>
    <name evidence="2" type="ORF">ACETWP_17120</name>
</gene>
<dbReference type="InterPro" id="IPR037401">
    <property type="entry name" value="SnoaL-like"/>
</dbReference>
<sequence>MPTTTPTERDVLDAAARIVEAFAATDTERYFAGFAPDASFVFHTEPARLEDRAAYEALWADWIADGWRVTRCVSSNPRVQVFPGGAVFCHDVATSIEAGADAGSRTTDSYAERETIVFRRAADGSLTAVHEHLSPVPDGSDNGKATP</sequence>
<dbReference type="EMBL" id="JBHDLJ010000022">
    <property type="protein sequence ID" value="MFB0836314.1"/>
    <property type="molecule type" value="Genomic_DNA"/>
</dbReference>
<dbReference type="Pfam" id="PF13474">
    <property type="entry name" value="SnoaL_3"/>
    <property type="match status" value="1"/>
</dbReference>
<dbReference type="Gene3D" id="3.10.450.50">
    <property type="match status" value="1"/>
</dbReference>
<feature type="domain" description="SnoaL-like" evidence="1">
    <location>
        <begin position="11"/>
        <end position="137"/>
    </location>
</feature>
<keyword evidence="3" id="KW-1185">Reference proteome</keyword>